<dbReference type="EMBL" id="LYCR01000072">
    <property type="protein sequence ID" value="OGM43351.1"/>
    <property type="molecule type" value="Genomic_DNA"/>
</dbReference>
<dbReference type="STRING" id="109264.A0A1F7ZV66"/>
<evidence type="ECO:0000313" key="1">
    <source>
        <dbReference type="EMBL" id="OGM43351.1"/>
    </source>
</evidence>
<dbReference type="Proteomes" id="UP000179179">
    <property type="component" value="Unassembled WGS sequence"/>
</dbReference>
<dbReference type="PANTHER" id="PTHR38248">
    <property type="entry name" value="FUNK1 6"/>
    <property type="match status" value="1"/>
</dbReference>
<dbReference type="RefSeq" id="XP_022387068.1">
    <property type="nucleotide sequence ID" value="XM_022535820.1"/>
</dbReference>
<evidence type="ECO:0000313" key="2">
    <source>
        <dbReference type="Proteomes" id="UP000179179"/>
    </source>
</evidence>
<gene>
    <name evidence="1" type="ORF">ABOM_008691</name>
</gene>
<organism evidence="1 2">
    <name type="scientific">Aspergillus bombycis</name>
    <dbReference type="NCBI Taxonomy" id="109264"/>
    <lineage>
        <taxon>Eukaryota</taxon>
        <taxon>Fungi</taxon>
        <taxon>Dikarya</taxon>
        <taxon>Ascomycota</taxon>
        <taxon>Pezizomycotina</taxon>
        <taxon>Eurotiomycetes</taxon>
        <taxon>Eurotiomycetidae</taxon>
        <taxon>Eurotiales</taxon>
        <taxon>Aspergillaceae</taxon>
        <taxon>Aspergillus</taxon>
    </lineage>
</organism>
<dbReference type="PANTHER" id="PTHR38248:SF2">
    <property type="entry name" value="FUNK1 11"/>
    <property type="match status" value="1"/>
</dbReference>
<accession>A0A1F7ZV66</accession>
<reference evidence="1 2" key="1">
    <citation type="journal article" date="2016" name="Genome Biol. Evol.">
        <title>Draft genome sequence of an aflatoxigenic Aspergillus species, A. bombycis.</title>
        <authorList>
            <person name="Moore G.G."/>
            <person name="Mack B.M."/>
            <person name="Beltz S.B."/>
            <person name="Gilbert M.K."/>
        </authorList>
    </citation>
    <scope>NUCLEOTIDE SEQUENCE [LARGE SCALE GENOMIC DNA]</scope>
    <source>
        <strain evidence="2">NRRL 26010</strain>
    </source>
</reference>
<dbReference type="AlphaFoldDB" id="A0A1F7ZV66"/>
<keyword evidence="2" id="KW-1185">Reference proteome</keyword>
<dbReference type="OrthoDB" id="5584477at2759"/>
<comment type="caution">
    <text evidence="1">The sequence shown here is derived from an EMBL/GenBank/DDBJ whole genome shotgun (WGS) entry which is preliminary data.</text>
</comment>
<dbReference type="GeneID" id="34452081"/>
<sequence length="308" mass="34647">MLTKFGNSKLAALPIMISKKGDGLDTFRRIFEEFCAKSNIVRSFTADDLEDNKGFKNQLVELNITLQSLAATSYLLSVAGRETFRNNRRQFISVADSLKFEVSRLFALLNAILDRQSDVIIWDNGYAAIAQSTPPPKLTPYPFQTPQSLNTSTFVNSSEKRKYVDAVLEEELGSIYVGIHNFDDVFFCIEGLNEATAAVFQRCQEGDSPLFAADCGWQNWPESAKEREVLDWLSTWIDKIRSMASSENNALESSRTILTQPNRPLEESTAGRKLDIGIVTNSTDQEKYDWPRVLVLGKLKSNSKEDMA</sequence>
<protein>
    <submittedName>
        <fullName evidence="1">Uncharacterized protein</fullName>
    </submittedName>
</protein>
<proteinExistence type="predicted"/>
<name>A0A1F7ZV66_9EURO</name>